<dbReference type="AlphaFoldDB" id="A0A8X6SP86"/>
<gene>
    <name evidence="1" type="ORF">TNCV_1088571</name>
</gene>
<proteinExistence type="predicted"/>
<name>A0A8X6SP86_TRICX</name>
<dbReference type="Proteomes" id="UP000887159">
    <property type="component" value="Unassembled WGS sequence"/>
</dbReference>
<accession>A0A8X6SP86</accession>
<evidence type="ECO:0000313" key="1">
    <source>
        <dbReference type="EMBL" id="GFY17081.1"/>
    </source>
</evidence>
<comment type="caution">
    <text evidence="1">The sequence shown here is derived from an EMBL/GenBank/DDBJ whole genome shotgun (WGS) entry which is preliminary data.</text>
</comment>
<evidence type="ECO:0000313" key="2">
    <source>
        <dbReference type="Proteomes" id="UP000887159"/>
    </source>
</evidence>
<reference evidence="1" key="1">
    <citation type="submission" date="2020-08" db="EMBL/GenBank/DDBJ databases">
        <title>Multicomponent nature underlies the extraordinary mechanical properties of spider dragline silk.</title>
        <authorList>
            <person name="Kono N."/>
            <person name="Nakamura H."/>
            <person name="Mori M."/>
            <person name="Yoshida Y."/>
            <person name="Ohtoshi R."/>
            <person name="Malay A.D."/>
            <person name="Moran D.A.P."/>
            <person name="Tomita M."/>
            <person name="Numata K."/>
            <person name="Arakawa K."/>
        </authorList>
    </citation>
    <scope>NUCLEOTIDE SEQUENCE</scope>
</reference>
<keyword evidence="2" id="KW-1185">Reference proteome</keyword>
<protein>
    <submittedName>
        <fullName evidence="1">Uncharacterized protein</fullName>
    </submittedName>
</protein>
<sequence>MSQAGGQSVAKPLVFTSPIKPGTHLSTHYRREEGLSGPCPDRGLNLEPVVWKRYTLPLGQWAYLYRNYTFKKNKSICENMNKRVGRTKKNPEGPELSNVVTKVAKFVANLVTKYDANLALSPRSRQVPIESPL</sequence>
<organism evidence="1 2">
    <name type="scientific">Trichonephila clavipes</name>
    <name type="common">Golden silk orbweaver</name>
    <name type="synonym">Nephila clavipes</name>
    <dbReference type="NCBI Taxonomy" id="2585209"/>
    <lineage>
        <taxon>Eukaryota</taxon>
        <taxon>Metazoa</taxon>
        <taxon>Ecdysozoa</taxon>
        <taxon>Arthropoda</taxon>
        <taxon>Chelicerata</taxon>
        <taxon>Arachnida</taxon>
        <taxon>Araneae</taxon>
        <taxon>Araneomorphae</taxon>
        <taxon>Entelegynae</taxon>
        <taxon>Araneoidea</taxon>
        <taxon>Nephilidae</taxon>
        <taxon>Trichonephila</taxon>
    </lineage>
</organism>
<dbReference type="EMBL" id="BMAU01021343">
    <property type="protein sequence ID" value="GFY17081.1"/>
    <property type="molecule type" value="Genomic_DNA"/>
</dbReference>